<gene>
    <name evidence="1" type="ORF">SDC9_153646</name>
</gene>
<evidence type="ECO:0000313" key="1">
    <source>
        <dbReference type="EMBL" id="MPN06390.1"/>
    </source>
</evidence>
<sequence>MKLWATIRDSNHRILRETMVEADYRKREQVEDWLPILGQACQVLDLARPILLKKHLHDLNRYSRTVFKPEDFMEPVDFKHLEVEAFFEKQKEENRQ</sequence>
<name>A0A645EY40_9ZZZZ</name>
<dbReference type="EMBL" id="VSSQ01052296">
    <property type="protein sequence ID" value="MPN06390.1"/>
    <property type="molecule type" value="Genomic_DNA"/>
</dbReference>
<accession>A0A645EY40</accession>
<comment type="caution">
    <text evidence="1">The sequence shown here is derived from an EMBL/GenBank/DDBJ whole genome shotgun (WGS) entry which is preliminary data.</text>
</comment>
<organism evidence="1">
    <name type="scientific">bioreactor metagenome</name>
    <dbReference type="NCBI Taxonomy" id="1076179"/>
    <lineage>
        <taxon>unclassified sequences</taxon>
        <taxon>metagenomes</taxon>
        <taxon>ecological metagenomes</taxon>
    </lineage>
</organism>
<protein>
    <submittedName>
        <fullName evidence="1">Uncharacterized protein</fullName>
    </submittedName>
</protein>
<reference evidence="1" key="1">
    <citation type="submission" date="2019-08" db="EMBL/GenBank/DDBJ databases">
        <authorList>
            <person name="Kucharzyk K."/>
            <person name="Murdoch R.W."/>
            <person name="Higgins S."/>
            <person name="Loffler F."/>
        </authorList>
    </citation>
    <scope>NUCLEOTIDE SEQUENCE</scope>
</reference>
<dbReference type="AlphaFoldDB" id="A0A645EY40"/>
<proteinExistence type="predicted"/>